<dbReference type="InterPro" id="IPR011990">
    <property type="entry name" value="TPR-like_helical_dom_sf"/>
</dbReference>
<name>A0ABR2J1S3_9EUKA</name>
<reference evidence="7 8" key="1">
    <citation type="submission" date="2024-04" db="EMBL/GenBank/DDBJ databases">
        <title>Tritrichomonas musculus Genome.</title>
        <authorList>
            <person name="Alves-Ferreira E."/>
            <person name="Grigg M."/>
            <person name="Lorenzi H."/>
            <person name="Galac M."/>
        </authorList>
    </citation>
    <scope>NUCLEOTIDE SEQUENCE [LARGE SCALE GENOMIC DNA]</scope>
    <source>
        <strain evidence="7 8">EAF2021</strain>
    </source>
</reference>
<feature type="domain" description="Protein kinase" evidence="6">
    <location>
        <begin position="202"/>
        <end position="432"/>
    </location>
</feature>
<evidence type="ECO:0000256" key="3">
    <source>
        <dbReference type="ARBA" id="ARBA00022741"/>
    </source>
</evidence>
<gene>
    <name evidence="7" type="ORF">M9Y10_007228</name>
</gene>
<dbReference type="Gene3D" id="1.10.510.10">
    <property type="entry name" value="Transferase(Phosphotransferase) domain 1"/>
    <property type="match status" value="1"/>
</dbReference>
<comment type="caution">
    <text evidence="7">The sequence shown here is derived from an EMBL/GenBank/DDBJ whole genome shotgun (WGS) entry which is preliminary data.</text>
</comment>
<dbReference type="SUPFAM" id="SSF56112">
    <property type="entry name" value="Protein kinase-like (PK-like)"/>
    <property type="match status" value="1"/>
</dbReference>
<sequence>MNSDLVNFQTIFNDGMIKFRDEYLNKIYQNFRLYFISKLEDIILINDIKNETQIIIFDIIECNNEEYVTACFDKTIIIVLKTNISFLQNFFTDQKDSLIITISDEIPEILSKYTQINERESSEMREIYDNITTNEYLKFLSFFLVKYPAKEAICEIWIEIRRSILSFIVKKSYCKLNNDHNRNFKENEKEENLEIPLNNHNYIKIKHLGTGSSLVDLIYHIEHEQLLALKRFQEETFLIEREKRNCKMIDHPFITKYYGAGEIGKDNFLLVEYINGISLNNIKELCLSKEDKIMMIFGLLDIVKYLHKNGFIYRDLKPSNFIIDESKTIVLTDFDRMLTNEDEQNTKNFNTVYIDPDVMKTKRYSYEVDIYSLGLIMYFIIMEKNPPNEPYYQNISNEFDDYFCEVGKLCEKCISIESSSRPSIEYVIHKFYKCYSSQILHSIFALSKKYATENAFIDHFIQILMNDEQLFYQVIQDLSTKNFKEENRIPHAFFDNISSSKFDVNSKDYVEALYNIGIIYHYLKESNKSLHYMQITADKNHAKAQFSLSLCYCNGKVVQKDINKAIHYLSLASDQNHAEAQFNLGTLYYKGKFIQRIINKAIHYFYLAANQNDAEAQYNLGVFCKLGGLKKVVIIMAVKKHSSNLALTIISASFLIKI</sequence>
<keyword evidence="1" id="KW-0723">Serine/threonine-protein kinase</keyword>
<dbReference type="InterPro" id="IPR011009">
    <property type="entry name" value="Kinase-like_dom_sf"/>
</dbReference>
<dbReference type="PANTHER" id="PTHR24351">
    <property type="entry name" value="RIBOSOMAL PROTEIN S6 KINASE"/>
    <property type="match status" value="1"/>
</dbReference>
<dbReference type="SMART" id="SM00220">
    <property type="entry name" value="S_TKc"/>
    <property type="match status" value="1"/>
</dbReference>
<dbReference type="Proteomes" id="UP001470230">
    <property type="component" value="Unassembled WGS sequence"/>
</dbReference>
<dbReference type="InterPro" id="IPR000719">
    <property type="entry name" value="Prot_kinase_dom"/>
</dbReference>
<dbReference type="PROSITE" id="PS50011">
    <property type="entry name" value="PROTEIN_KINASE_DOM"/>
    <property type="match status" value="1"/>
</dbReference>
<dbReference type="SUPFAM" id="SSF81901">
    <property type="entry name" value="HCP-like"/>
    <property type="match status" value="1"/>
</dbReference>
<dbReference type="CDD" id="cd00180">
    <property type="entry name" value="PKc"/>
    <property type="match status" value="1"/>
</dbReference>
<keyword evidence="8" id="KW-1185">Reference proteome</keyword>
<dbReference type="SMART" id="SM00671">
    <property type="entry name" value="SEL1"/>
    <property type="match status" value="3"/>
</dbReference>
<dbReference type="Pfam" id="PF00069">
    <property type="entry name" value="Pkinase"/>
    <property type="match status" value="1"/>
</dbReference>
<keyword evidence="4" id="KW-0418">Kinase</keyword>
<accession>A0ABR2J1S3</accession>
<protein>
    <recommendedName>
        <fullName evidence="6">Protein kinase domain-containing protein</fullName>
    </recommendedName>
</protein>
<dbReference type="PROSITE" id="PS00108">
    <property type="entry name" value="PROTEIN_KINASE_ST"/>
    <property type="match status" value="1"/>
</dbReference>
<evidence type="ECO:0000256" key="1">
    <source>
        <dbReference type="ARBA" id="ARBA00022527"/>
    </source>
</evidence>
<dbReference type="Pfam" id="PF08238">
    <property type="entry name" value="Sel1"/>
    <property type="match status" value="4"/>
</dbReference>
<dbReference type="InterPro" id="IPR006597">
    <property type="entry name" value="Sel1-like"/>
</dbReference>
<keyword evidence="5" id="KW-0067">ATP-binding</keyword>
<evidence type="ECO:0000259" key="6">
    <source>
        <dbReference type="PROSITE" id="PS50011"/>
    </source>
</evidence>
<proteinExistence type="predicted"/>
<dbReference type="Gene3D" id="1.25.40.10">
    <property type="entry name" value="Tetratricopeptide repeat domain"/>
    <property type="match status" value="1"/>
</dbReference>
<evidence type="ECO:0000256" key="5">
    <source>
        <dbReference type="ARBA" id="ARBA00022840"/>
    </source>
</evidence>
<organism evidence="7 8">
    <name type="scientific">Tritrichomonas musculus</name>
    <dbReference type="NCBI Taxonomy" id="1915356"/>
    <lineage>
        <taxon>Eukaryota</taxon>
        <taxon>Metamonada</taxon>
        <taxon>Parabasalia</taxon>
        <taxon>Tritrichomonadida</taxon>
        <taxon>Tritrichomonadidae</taxon>
        <taxon>Tritrichomonas</taxon>
    </lineage>
</organism>
<dbReference type="InterPro" id="IPR008271">
    <property type="entry name" value="Ser/Thr_kinase_AS"/>
</dbReference>
<evidence type="ECO:0000256" key="4">
    <source>
        <dbReference type="ARBA" id="ARBA00022777"/>
    </source>
</evidence>
<evidence type="ECO:0000313" key="8">
    <source>
        <dbReference type="Proteomes" id="UP001470230"/>
    </source>
</evidence>
<evidence type="ECO:0000313" key="7">
    <source>
        <dbReference type="EMBL" id="KAK8871499.1"/>
    </source>
</evidence>
<dbReference type="EMBL" id="JAPFFF010000013">
    <property type="protein sequence ID" value="KAK8871499.1"/>
    <property type="molecule type" value="Genomic_DNA"/>
</dbReference>
<keyword evidence="3" id="KW-0547">Nucleotide-binding</keyword>
<evidence type="ECO:0000256" key="2">
    <source>
        <dbReference type="ARBA" id="ARBA00022679"/>
    </source>
</evidence>
<keyword evidence="2" id="KW-0808">Transferase</keyword>